<dbReference type="InterPro" id="IPR023296">
    <property type="entry name" value="Glyco_hydro_beta-prop_sf"/>
</dbReference>
<dbReference type="Pfam" id="PF22633">
    <property type="entry name" value="F5_F8_type_C_2"/>
    <property type="match status" value="1"/>
</dbReference>
<name>A0AAJ0C121_9PEZI</name>
<feature type="chain" id="PRO_5042509475" description="F5/8 type C domain-containing protein" evidence="1">
    <location>
        <begin position="24"/>
        <end position="873"/>
    </location>
</feature>
<dbReference type="GeneID" id="85313728"/>
<dbReference type="PANTHER" id="PTHR22925:SF3">
    <property type="entry name" value="GLYCOSYL HYDROLASE FAMILY PROTEIN 43"/>
    <property type="match status" value="1"/>
</dbReference>
<dbReference type="Gene3D" id="2.60.120.260">
    <property type="entry name" value="Galactose-binding domain-like"/>
    <property type="match status" value="1"/>
</dbReference>
<dbReference type="RefSeq" id="XP_060284154.1">
    <property type="nucleotide sequence ID" value="XM_060430541.1"/>
</dbReference>
<dbReference type="Proteomes" id="UP001244011">
    <property type="component" value="Unassembled WGS sequence"/>
</dbReference>
<dbReference type="InterPro" id="IPR026876">
    <property type="entry name" value="Fn3_assoc_repeat"/>
</dbReference>
<dbReference type="SUPFAM" id="SSF49785">
    <property type="entry name" value="Galactose-binding domain-like"/>
    <property type="match status" value="1"/>
</dbReference>
<gene>
    <name evidence="2" type="ORF">QBC33DRAFT_569609</name>
</gene>
<keyword evidence="1" id="KW-0732">Signal</keyword>
<reference evidence="2" key="1">
    <citation type="submission" date="2023-06" db="EMBL/GenBank/DDBJ databases">
        <title>Genome-scale phylogeny and comparative genomics of the fungal order Sordariales.</title>
        <authorList>
            <consortium name="Lawrence Berkeley National Laboratory"/>
            <person name="Hensen N."/>
            <person name="Bonometti L."/>
            <person name="Westerberg I."/>
            <person name="Brannstrom I.O."/>
            <person name="Guillou S."/>
            <person name="Cros-Aarteil S."/>
            <person name="Calhoun S."/>
            <person name="Haridas S."/>
            <person name="Kuo A."/>
            <person name="Mondo S."/>
            <person name="Pangilinan J."/>
            <person name="Riley R."/>
            <person name="Labutti K."/>
            <person name="Andreopoulos B."/>
            <person name="Lipzen A."/>
            <person name="Chen C."/>
            <person name="Yanf M."/>
            <person name="Daum C."/>
            <person name="Ng V."/>
            <person name="Clum A."/>
            <person name="Steindorff A."/>
            <person name="Ohm R."/>
            <person name="Martin F."/>
            <person name="Silar P."/>
            <person name="Natvig D."/>
            <person name="Lalanne C."/>
            <person name="Gautier V."/>
            <person name="Ament-Velasquez S.L."/>
            <person name="Kruys A."/>
            <person name="Hutchinson M.I."/>
            <person name="Powell A.J."/>
            <person name="Barry K."/>
            <person name="Miller A.N."/>
            <person name="Grigoriev I.V."/>
            <person name="Debuchy R."/>
            <person name="Gladieux P."/>
            <person name="Thoren M.H."/>
            <person name="Johannesson H."/>
        </authorList>
    </citation>
    <scope>NUCLEOTIDE SEQUENCE</scope>
    <source>
        <strain evidence="2">8032-3</strain>
    </source>
</reference>
<feature type="signal peptide" evidence="1">
    <location>
        <begin position="1"/>
        <end position="23"/>
    </location>
</feature>
<dbReference type="Pfam" id="PF13287">
    <property type="entry name" value="Fn3_assoc"/>
    <property type="match status" value="1"/>
</dbReference>
<organism evidence="2 3">
    <name type="scientific">Phialemonium atrogriseum</name>
    <dbReference type="NCBI Taxonomy" id="1093897"/>
    <lineage>
        <taxon>Eukaryota</taxon>
        <taxon>Fungi</taxon>
        <taxon>Dikarya</taxon>
        <taxon>Ascomycota</taxon>
        <taxon>Pezizomycotina</taxon>
        <taxon>Sordariomycetes</taxon>
        <taxon>Sordariomycetidae</taxon>
        <taxon>Cephalothecales</taxon>
        <taxon>Cephalothecaceae</taxon>
        <taxon>Phialemonium</taxon>
    </lineage>
</organism>
<dbReference type="SUPFAM" id="SSF75005">
    <property type="entry name" value="Arabinanase/levansucrase/invertase"/>
    <property type="match status" value="2"/>
</dbReference>
<evidence type="ECO:0000256" key="1">
    <source>
        <dbReference type="SAM" id="SignalP"/>
    </source>
</evidence>
<keyword evidence="3" id="KW-1185">Reference proteome</keyword>
<proteinExistence type="predicted"/>
<dbReference type="AlphaFoldDB" id="A0AAJ0C121"/>
<dbReference type="EMBL" id="MU839007">
    <property type="protein sequence ID" value="KAK1767941.1"/>
    <property type="molecule type" value="Genomic_DNA"/>
</dbReference>
<dbReference type="PANTHER" id="PTHR22925">
    <property type="entry name" value="GLYCOSYL HYDROLASE 43 FAMILY MEMBER"/>
    <property type="match status" value="1"/>
</dbReference>
<protein>
    <recommendedName>
        <fullName evidence="4">F5/8 type C domain-containing protein</fullName>
    </recommendedName>
</protein>
<evidence type="ECO:0008006" key="4">
    <source>
        <dbReference type="Google" id="ProtNLM"/>
    </source>
</evidence>
<dbReference type="InterPro" id="IPR008979">
    <property type="entry name" value="Galactose-bd-like_sf"/>
</dbReference>
<evidence type="ECO:0000313" key="3">
    <source>
        <dbReference type="Proteomes" id="UP001244011"/>
    </source>
</evidence>
<dbReference type="Gene3D" id="2.115.10.20">
    <property type="entry name" value="Glycosyl hydrolase domain, family 43"/>
    <property type="match status" value="2"/>
</dbReference>
<accession>A0AAJ0C121</accession>
<comment type="caution">
    <text evidence="2">The sequence shown here is derived from an EMBL/GenBank/DDBJ whole genome shotgun (WGS) entry which is preliminary data.</text>
</comment>
<sequence length="873" mass="96583">MRITSSNLLGFSLPLLLGGSVFALTPPDASPATANKSSSYMSKFPTTRNEARPVAKLMAAESYTAVPNGEIWYDTDGNQIQAWGGSMLKEGDTYYWVGADMSTSLPGEPPNPALVNLYQSTDLLNWKKVTVAISVYTTDVNGNQPLTYCQVQRPKILKSATTGKYVIWGHWEEAMSYAPSQIITATADRIEGPYTITAKGHRRPGEGNNDDSAMGDRVGQPVIDWDTSPADDGSYPYKPVMAAYPPRILQYNSPNPNNPSGVSYVSQQDGYGTAQLGNWWSYQLTNVRFNMTLKALAVNMTPFDDTYYRKYAGQYSISAADYIVRFPTAERSEVAKSVFIIGHPGDERQQLAEPIIGPTLDESMSDSVVLVNSGDAAFITVASENTTIYYTTDGSNPSPSNSNQIYWDGTRITVSGAPGTTLTVKALAVKDGEASKVVEQTYQISDDPSQVPIFTPIINWPSGTYTAESPAFGYMSMRIYSPSYGTELYYTMDGLDPNPPAKGDNMGYGSRDFTVWQDPKSGEHFFITAADHLYMRVWKVTDDLTDVVADKEYDVFVHESREAPALIRHHGKEGEWVYMVTSGQSGWFTNQGQYKRTRSLSDGFNEPRDEVTGYRDGRRTWTALQPIGDPSTYWSQSTWIENIGTDQDPVYIFIGDRYNTITTNLLQLSTYVFIPLYIDDDTAGQSGVTGSSNMTLVYDPAPKIDVKNHRIIPPEWRLLSLNQPVTASPSVALSPAEQAAGTFNYSAQAANNGINYDVDPYDDVANYYKPNSIPFFWQVDLGQAYDLSWIGLSFMSVGGSDAVNRYAVSASKDLATWTILADNTQNLQPGFQSHRLSGEFRYVKLIDYSVWDVAHNKGAEWEAAVYEVSVYGQ</sequence>
<evidence type="ECO:0000313" key="2">
    <source>
        <dbReference type="EMBL" id="KAK1767941.1"/>
    </source>
</evidence>